<evidence type="ECO:0000259" key="1">
    <source>
        <dbReference type="Pfam" id="PF01243"/>
    </source>
</evidence>
<dbReference type="PANTHER" id="PTHR42815:SF2">
    <property type="entry name" value="FAD-BINDING, PUTATIVE (AFU_ORTHOLOGUE AFUA_6G07600)-RELATED"/>
    <property type="match status" value="1"/>
</dbReference>
<dbReference type="SUPFAM" id="SSF50475">
    <property type="entry name" value="FMN-binding split barrel"/>
    <property type="match status" value="1"/>
</dbReference>
<dbReference type="Gene3D" id="2.30.110.10">
    <property type="entry name" value="Electron Transport, Fmn-binding Protein, Chain A"/>
    <property type="match status" value="1"/>
</dbReference>
<dbReference type="PATRIC" id="fig|1768241.3.peg.3457"/>
<evidence type="ECO:0000313" key="2">
    <source>
        <dbReference type="EMBL" id="KUP91839.1"/>
    </source>
</evidence>
<reference evidence="2 3" key="1">
    <citation type="submission" date="2015-12" db="EMBL/GenBank/DDBJ databases">
        <title>Genome sequence of the marine Rhodobacteraceae strain O3.65, Candidatus Tritonibacter horizontis.</title>
        <authorList>
            <person name="Poehlein A."/>
            <person name="Giebel H.A."/>
            <person name="Voget S."/>
            <person name="Brinkhoff T."/>
        </authorList>
    </citation>
    <scope>NUCLEOTIDE SEQUENCE [LARGE SCALE GENOMIC DNA]</scope>
    <source>
        <strain evidence="2 3">O3.65</strain>
    </source>
</reference>
<dbReference type="AlphaFoldDB" id="A0A132BTY0"/>
<gene>
    <name evidence="2" type="ORF">TRIHO_33090</name>
</gene>
<dbReference type="Proteomes" id="UP000068382">
    <property type="component" value="Unassembled WGS sequence"/>
</dbReference>
<comment type="caution">
    <text evidence="2">The sequence shown here is derived from an EMBL/GenBank/DDBJ whole genome shotgun (WGS) entry which is preliminary data.</text>
</comment>
<evidence type="ECO:0000313" key="3">
    <source>
        <dbReference type="Proteomes" id="UP000068382"/>
    </source>
</evidence>
<accession>A0A132BTY0</accession>
<name>A0A132BTY0_9RHOB</name>
<dbReference type="InterPro" id="IPR012349">
    <property type="entry name" value="Split_barrel_FMN-bd"/>
</dbReference>
<feature type="domain" description="Pyridoxamine 5'-phosphate oxidase N-terminal" evidence="1">
    <location>
        <begin position="30"/>
        <end position="149"/>
    </location>
</feature>
<protein>
    <submittedName>
        <fullName evidence="2">Pyridoxamine 5'-phosphate oxidase</fullName>
    </submittedName>
</protein>
<dbReference type="InterPro" id="IPR011576">
    <property type="entry name" value="Pyridox_Oxase_N"/>
</dbReference>
<keyword evidence="3" id="KW-1185">Reference proteome</keyword>
<dbReference type="PANTHER" id="PTHR42815">
    <property type="entry name" value="FAD-BINDING, PUTATIVE (AFU_ORTHOLOGUE AFUA_6G07600)-RELATED"/>
    <property type="match status" value="1"/>
</dbReference>
<dbReference type="RefSeq" id="WP_068246137.1">
    <property type="nucleotide sequence ID" value="NZ_LPUY01000086.1"/>
</dbReference>
<proteinExistence type="predicted"/>
<dbReference type="EMBL" id="LPUY01000086">
    <property type="protein sequence ID" value="KUP91839.1"/>
    <property type="molecule type" value="Genomic_DNA"/>
</dbReference>
<dbReference type="NCBIfam" id="TIGR04025">
    <property type="entry name" value="PPOX_FMN_DR2398"/>
    <property type="match status" value="1"/>
</dbReference>
<sequence>MDFITTIDALEAEYGTPGAAAIRKVAHQLTPLYRKWIMASRLCILTTVGPEGTDGSPRGDDGPVVLELDPDTLALPDWYGNNRIDSLRNIVRDGRVSLMFLVPGSNNVVRLNGTAQLTADRALRARFEKQGKQPRTVIVITIAEVYTQCARALMRAGIWTAGDQSADLPSVGDILAEQTAGEEGGRPYDTAWAPRAAKTMW</sequence>
<dbReference type="Pfam" id="PF01243">
    <property type="entry name" value="PNPOx_N"/>
    <property type="match status" value="1"/>
</dbReference>
<organism evidence="2 3">
    <name type="scientific">Tritonibacter horizontis</name>
    <dbReference type="NCBI Taxonomy" id="1768241"/>
    <lineage>
        <taxon>Bacteria</taxon>
        <taxon>Pseudomonadati</taxon>
        <taxon>Pseudomonadota</taxon>
        <taxon>Alphaproteobacteria</taxon>
        <taxon>Rhodobacterales</taxon>
        <taxon>Paracoccaceae</taxon>
        <taxon>Tritonibacter</taxon>
    </lineage>
</organism>
<dbReference type="OrthoDB" id="9790331at2"/>
<dbReference type="InterPro" id="IPR024029">
    <property type="entry name" value="Pyridox_Oxase_FMN-dep"/>
</dbReference>